<dbReference type="EMBL" id="LCJM01000021">
    <property type="protein sequence ID" value="KKT78658.1"/>
    <property type="molecule type" value="Genomic_DNA"/>
</dbReference>
<dbReference type="CDD" id="cd02696">
    <property type="entry name" value="MurNAc-LAA"/>
    <property type="match status" value="1"/>
</dbReference>
<dbReference type="InterPro" id="IPR050695">
    <property type="entry name" value="N-acetylmuramoyl_amidase_3"/>
</dbReference>
<dbReference type="PANTHER" id="PTHR30404:SF0">
    <property type="entry name" value="N-ACETYLMURAMOYL-L-ALANINE AMIDASE AMIC"/>
    <property type="match status" value="1"/>
</dbReference>
<dbReference type="Proteomes" id="UP000034889">
    <property type="component" value="Unassembled WGS sequence"/>
</dbReference>
<feature type="signal peptide" evidence="2">
    <location>
        <begin position="1"/>
        <end position="30"/>
    </location>
</feature>
<reference evidence="4 5" key="1">
    <citation type="journal article" date="2015" name="Nature">
        <title>rRNA introns, odd ribosomes, and small enigmatic genomes across a large radiation of phyla.</title>
        <authorList>
            <person name="Brown C.T."/>
            <person name="Hug L.A."/>
            <person name="Thomas B.C."/>
            <person name="Sharon I."/>
            <person name="Castelle C.J."/>
            <person name="Singh A."/>
            <person name="Wilkins M.J."/>
            <person name="Williams K.H."/>
            <person name="Banfield J.F."/>
        </authorList>
    </citation>
    <scope>NUCLEOTIDE SEQUENCE [LARGE SCALE GENOMIC DNA]</scope>
</reference>
<feature type="chain" id="PRO_5002538135" description="MurNAc-LAA domain-containing protein" evidence="2">
    <location>
        <begin position="31"/>
        <end position="243"/>
    </location>
</feature>
<proteinExistence type="predicted"/>
<organism evidence="4 5">
    <name type="scientific">Candidatus Giovannonibacteria bacterium GW2011_GWC2_44_8</name>
    <dbReference type="NCBI Taxonomy" id="1618657"/>
    <lineage>
        <taxon>Bacteria</taxon>
        <taxon>Candidatus Giovannoniibacteriota</taxon>
    </lineage>
</organism>
<accession>A0A0G1K5B7</accession>
<dbReference type="PANTHER" id="PTHR30404">
    <property type="entry name" value="N-ACETYLMURAMOYL-L-ALANINE AMIDASE"/>
    <property type="match status" value="1"/>
</dbReference>
<name>A0A0G1K5B7_9BACT</name>
<dbReference type="GO" id="GO:0009253">
    <property type="term" value="P:peptidoglycan catabolic process"/>
    <property type="evidence" value="ECO:0007669"/>
    <property type="project" value="InterPro"/>
</dbReference>
<feature type="domain" description="MurNAc-LAA" evidence="3">
    <location>
        <begin position="40"/>
        <end position="220"/>
    </location>
</feature>
<dbReference type="GO" id="GO:0030288">
    <property type="term" value="C:outer membrane-bounded periplasmic space"/>
    <property type="evidence" value="ECO:0007669"/>
    <property type="project" value="TreeGrafter"/>
</dbReference>
<dbReference type="AlphaFoldDB" id="A0A0G1K5B7"/>
<gene>
    <name evidence="4" type="ORF">UW74_C0021G0010</name>
</gene>
<dbReference type="GO" id="GO:0008745">
    <property type="term" value="F:N-acetylmuramoyl-L-alanine amidase activity"/>
    <property type="evidence" value="ECO:0007669"/>
    <property type="project" value="InterPro"/>
</dbReference>
<keyword evidence="2" id="KW-0732">Signal</keyword>
<comment type="caution">
    <text evidence="4">The sequence shown here is derived from an EMBL/GenBank/DDBJ whole genome shotgun (WGS) entry which is preliminary data.</text>
</comment>
<dbReference type="SUPFAM" id="SSF53187">
    <property type="entry name" value="Zn-dependent exopeptidases"/>
    <property type="match status" value="1"/>
</dbReference>
<dbReference type="Pfam" id="PF01520">
    <property type="entry name" value="Amidase_3"/>
    <property type="match status" value="1"/>
</dbReference>
<evidence type="ECO:0000313" key="5">
    <source>
        <dbReference type="Proteomes" id="UP000034889"/>
    </source>
</evidence>
<evidence type="ECO:0000256" key="2">
    <source>
        <dbReference type="SAM" id="SignalP"/>
    </source>
</evidence>
<protein>
    <recommendedName>
        <fullName evidence="3">MurNAc-LAA domain-containing protein</fullName>
    </recommendedName>
</protein>
<evidence type="ECO:0000259" key="3">
    <source>
        <dbReference type="Pfam" id="PF01520"/>
    </source>
</evidence>
<evidence type="ECO:0000313" key="4">
    <source>
        <dbReference type="EMBL" id="KKT78658.1"/>
    </source>
</evidence>
<dbReference type="InterPro" id="IPR002508">
    <property type="entry name" value="MurNAc-LAA_cat"/>
</dbReference>
<dbReference type="Gene3D" id="3.40.630.40">
    <property type="entry name" value="Zn-dependent exopeptidases"/>
    <property type="match status" value="1"/>
</dbReference>
<keyword evidence="1" id="KW-0378">Hydrolase</keyword>
<sequence>MTKVDSMRKIFVSFAALALLATIGGGMAFATDNPLHGKIIALDAGHGEVADNGTMVNGATNMIDGILVTEAEVNWDVVQALETKLKNTYGTHVVVAERLSSRKDRVNDAIAKCAALDLDGVVGADNRKCDALVSVHHNGSTDHGYDGTLVIYNEKKDKPLAEKMLAALTPLTGNSDGLENGGYGMTVYGNLVSVITEAYYITNDDEARAWLSGTKTPQEVDAQITGLTNYFASQTGGKGGKPR</sequence>
<evidence type="ECO:0000256" key="1">
    <source>
        <dbReference type="ARBA" id="ARBA00022801"/>
    </source>
</evidence>